<evidence type="ECO:0000256" key="1">
    <source>
        <dbReference type="SAM" id="MobiDB-lite"/>
    </source>
</evidence>
<dbReference type="AlphaFoldDB" id="W6U908"/>
<keyword evidence="2" id="KW-0472">Membrane</keyword>
<evidence type="ECO:0000256" key="2">
    <source>
        <dbReference type="SAM" id="Phobius"/>
    </source>
</evidence>
<feature type="compositionally biased region" description="Gly residues" evidence="1">
    <location>
        <begin position="12"/>
        <end position="23"/>
    </location>
</feature>
<feature type="region of interest" description="Disordered" evidence="1">
    <location>
        <begin position="1"/>
        <end position="36"/>
    </location>
</feature>
<dbReference type="RefSeq" id="XP_024346168.1">
    <property type="nucleotide sequence ID" value="XM_024499429.1"/>
</dbReference>
<keyword evidence="2" id="KW-1133">Transmembrane helix</keyword>
<feature type="compositionally biased region" description="Basic and acidic residues" evidence="1">
    <location>
        <begin position="1"/>
        <end position="11"/>
    </location>
</feature>
<name>W6U908_ECHGR</name>
<keyword evidence="4" id="KW-1185">Reference proteome</keyword>
<dbReference type="EMBL" id="APAU02000196">
    <property type="protein sequence ID" value="EUB54972.1"/>
    <property type="molecule type" value="Genomic_DNA"/>
</dbReference>
<evidence type="ECO:0000313" key="4">
    <source>
        <dbReference type="Proteomes" id="UP000019149"/>
    </source>
</evidence>
<dbReference type="CTD" id="36345895"/>
<feature type="compositionally biased region" description="Acidic residues" evidence="1">
    <location>
        <begin position="24"/>
        <end position="36"/>
    </location>
</feature>
<evidence type="ECO:0000313" key="3">
    <source>
        <dbReference type="EMBL" id="EUB54972.1"/>
    </source>
</evidence>
<feature type="transmembrane region" description="Helical" evidence="2">
    <location>
        <begin position="85"/>
        <end position="106"/>
    </location>
</feature>
<protein>
    <submittedName>
        <fullName evidence="3">Uncharacterized protein</fullName>
    </submittedName>
</protein>
<gene>
    <name evidence="3" type="ORF">EGR_10180</name>
</gene>
<sequence length="124" mass="13823">MLPHSKDDHEGVGGARGGGGGEGGGEDNDEDEDDDDDELLDAVALWKKDLVKIEFENGNLHSMKRGNVLFCDILMRHSRLFKQMVNILNILLLNSAVGTFLNYFILNIYNSTCGRFYLHLLGTH</sequence>
<accession>W6U908</accession>
<comment type="caution">
    <text evidence="3">The sequence shown here is derived from an EMBL/GenBank/DDBJ whole genome shotgun (WGS) entry which is preliminary data.</text>
</comment>
<dbReference type="KEGG" id="egl:EGR_10180"/>
<organism evidence="3 4">
    <name type="scientific">Echinococcus granulosus</name>
    <name type="common">Hydatid tapeworm</name>
    <dbReference type="NCBI Taxonomy" id="6210"/>
    <lineage>
        <taxon>Eukaryota</taxon>
        <taxon>Metazoa</taxon>
        <taxon>Spiralia</taxon>
        <taxon>Lophotrochozoa</taxon>
        <taxon>Platyhelminthes</taxon>
        <taxon>Cestoda</taxon>
        <taxon>Eucestoda</taxon>
        <taxon>Cyclophyllidea</taxon>
        <taxon>Taeniidae</taxon>
        <taxon>Echinococcus</taxon>
        <taxon>Echinococcus granulosus group</taxon>
    </lineage>
</organism>
<dbReference type="Proteomes" id="UP000019149">
    <property type="component" value="Unassembled WGS sequence"/>
</dbReference>
<proteinExistence type="predicted"/>
<reference evidence="3 4" key="1">
    <citation type="journal article" date="2013" name="Nat. Genet.">
        <title>The genome of the hydatid tapeworm Echinococcus granulosus.</title>
        <authorList>
            <person name="Zheng H."/>
            <person name="Zhang W."/>
            <person name="Zhang L."/>
            <person name="Zhang Z."/>
            <person name="Li J."/>
            <person name="Lu G."/>
            <person name="Zhu Y."/>
            <person name="Wang Y."/>
            <person name="Huang Y."/>
            <person name="Liu J."/>
            <person name="Kang H."/>
            <person name="Chen J."/>
            <person name="Wang L."/>
            <person name="Chen A."/>
            <person name="Yu S."/>
            <person name="Gao Z."/>
            <person name="Jin L."/>
            <person name="Gu W."/>
            <person name="Wang Z."/>
            <person name="Zhao L."/>
            <person name="Shi B."/>
            <person name="Wen H."/>
            <person name="Lin R."/>
            <person name="Jones M.K."/>
            <person name="Brejova B."/>
            <person name="Vinar T."/>
            <person name="Zhao G."/>
            <person name="McManus D.P."/>
            <person name="Chen Z."/>
            <person name="Zhou Y."/>
            <person name="Wang S."/>
        </authorList>
    </citation>
    <scope>NUCLEOTIDE SEQUENCE [LARGE SCALE GENOMIC DNA]</scope>
</reference>
<dbReference type="GeneID" id="36345895"/>
<keyword evidence="2" id="KW-0812">Transmembrane</keyword>